<dbReference type="EMBL" id="CAUOFW020007724">
    <property type="protein sequence ID" value="CAK9180377.1"/>
    <property type="molecule type" value="Genomic_DNA"/>
</dbReference>
<protein>
    <submittedName>
        <fullName evidence="3">Uncharacterized protein</fullName>
    </submittedName>
</protein>
<dbReference type="AlphaFoldDB" id="A0ABC8UH66"/>
<sequence>MPKHRRNRAIPMAYAYRSHKSDGEGSSPLLSMIYYFFFLSNGIAAICRAYAHNDYYMVAFIVFVYLGSYLLDYCWSSFHRLPRHEKSLRKDLLKFAAWLLYSAIMFGFVYQFGQLFSRAAAMTLYVVSTLCSAVLFYVYMIYEEDDQNGRGSKRSNGEKFTFPPTHFDSILERV</sequence>
<dbReference type="EMBL" id="CAUOFW020003947">
    <property type="protein sequence ID" value="CAK9162866.1"/>
    <property type="molecule type" value="Genomic_DNA"/>
</dbReference>
<evidence type="ECO:0000256" key="1">
    <source>
        <dbReference type="SAM" id="Phobius"/>
    </source>
</evidence>
<dbReference type="PANTHER" id="PTHR46610">
    <property type="entry name" value="OS05G0181300 PROTEIN"/>
    <property type="match status" value="1"/>
</dbReference>
<comment type="caution">
    <text evidence="3">The sequence shown here is derived from an EMBL/GenBank/DDBJ whole genome shotgun (WGS) entry which is preliminary data.</text>
</comment>
<feature type="transmembrane region" description="Helical" evidence="1">
    <location>
        <begin position="29"/>
        <end position="51"/>
    </location>
</feature>
<reference evidence="3 4" key="1">
    <citation type="submission" date="2024-02" db="EMBL/GenBank/DDBJ databases">
        <authorList>
            <person name="Vignale AGUSTIN F."/>
            <person name="Sosa J E."/>
            <person name="Modenutti C."/>
        </authorList>
    </citation>
    <scope>NUCLEOTIDE SEQUENCE [LARGE SCALE GENOMIC DNA]</scope>
</reference>
<feature type="transmembrane region" description="Helical" evidence="1">
    <location>
        <begin position="95"/>
        <end position="113"/>
    </location>
</feature>
<proteinExistence type="predicted"/>
<accession>A0ABC8UH66</accession>
<name>A0ABC8UH66_9AQUA</name>
<evidence type="ECO:0000313" key="3">
    <source>
        <dbReference type="EMBL" id="CAK9180377.1"/>
    </source>
</evidence>
<gene>
    <name evidence="2" type="ORF">ILEXP_LOCUS31829</name>
    <name evidence="3" type="ORF">ILEXP_LOCUS50370</name>
</gene>
<keyword evidence="4" id="KW-1185">Reference proteome</keyword>
<evidence type="ECO:0000313" key="4">
    <source>
        <dbReference type="Proteomes" id="UP001642360"/>
    </source>
</evidence>
<feature type="transmembrane region" description="Helical" evidence="1">
    <location>
        <begin position="119"/>
        <end position="142"/>
    </location>
</feature>
<organism evidence="3 4">
    <name type="scientific">Ilex paraguariensis</name>
    <name type="common">yerba mate</name>
    <dbReference type="NCBI Taxonomy" id="185542"/>
    <lineage>
        <taxon>Eukaryota</taxon>
        <taxon>Viridiplantae</taxon>
        <taxon>Streptophyta</taxon>
        <taxon>Embryophyta</taxon>
        <taxon>Tracheophyta</taxon>
        <taxon>Spermatophyta</taxon>
        <taxon>Magnoliopsida</taxon>
        <taxon>eudicotyledons</taxon>
        <taxon>Gunneridae</taxon>
        <taxon>Pentapetalae</taxon>
        <taxon>asterids</taxon>
        <taxon>campanulids</taxon>
        <taxon>Aquifoliales</taxon>
        <taxon>Aquifoliaceae</taxon>
        <taxon>Ilex</taxon>
    </lineage>
</organism>
<dbReference type="InterPro" id="IPR045501">
    <property type="entry name" value="DUF6490"/>
</dbReference>
<keyword evidence="1" id="KW-1133">Transmembrane helix</keyword>
<evidence type="ECO:0000313" key="2">
    <source>
        <dbReference type="EMBL" id="CAK9162866.1"/>
    </source>
</evidence>
<keyword evidence="1" id="KW-0812">Transmembrane</keyword>
<feature type="transmembrane region" description="Helical" evidence="1">
    <location>
        <begin position="57"/>
        <end position="75"/>
    </location>
</feature>
<dbReference type="Proteomes" id="UP001642360">
    <property type="component" value="Unassembled WGS sequence"/>
</dbReference>
<keyword evidence="1" id="KW-0472">Membrane</keyword>
<dbReference type="PANTHER" id="PTHR46610:SF20">
    <property type="entry name" value="OS05G0181300 PROTEIN"/>
    <property type="match status" value="1"/>
</dbReference>